<dbReference type="Gene3D" id="3.30.70.270">
    <property type="match status" value="1"/>
</dbReference>
<name>A0ABR0BB56_9CRUS</name>
<accession>A0ABR0BB56</accession>
<dbReference type="Gene3D" id="3.10.10.10">
    <property type="entry name" value="HIV Type 1 Reverse Transcriptase, subunit A, domain 1"/>
    <property type="match status" value="1"/>
</dbReference>
<dbReference type="Proteomes" id="UP001234178">
    <property type="component" value="Unassembled WGS sequence"/>
</dbReference>
<organism evidence="1 2">
    <name type="scientific">Daphnia magna</name>
    <dbReference type="NCBI Taxonomy" id="35525"/>
    <lineage>
        <taxon>Eukaryota</taxon>
        <taxon>Metazoa</taxon>
        <taxon>Ecdysozoa</taxon>
        <taxon>Arthropoda</taxon>
        <taxon>Crustacea</taxon>
        <taxon>Branchiopoda</taxon>
        <taxon>Diplostraca</taxon>
        <taxon>Cladocera</taxon>
        <taxon>Anomopoda</taxon>
        <taxon>Daphniidae</taxon>
        <taxon>Daphnia</taxon>
    </lineage>
</organism>
<comment type="caution">
    <text evidence="1">The sequence shown here is derived from an EMBL/GenBank/DDBJ whole genome shotgun (WGS) entry which is preliminary data.</text>
</comment>
<sequence>MGHHHIKGSLEEDHRGTAQLIRSSALHPSGAAPIVLAKKKKTRETIALMKRKDSFPFPPPRIDDVLDLLHMVNNVSPSQDLASGNWQIEIEEPSKEKLHSSWRTTCTRIVSHFAFWLTNAPEQLPTADELCPTEKRNWQNLLGLPGRYCCE</sequence>
<evidence type="ECO:0000313" key="1">
    <source>
        <dbReference type="EMBL" id="KAK4045808.1"/>
    </source>
</evidence>
<reference evidence="1 2" key="1">
    <citation type="journal article" date="2023" name="Nucleic Acids Res.">
        <title>The hologenome of Daphnia magna reveals possible DNA methylation and microbiome-mediated evolution of the host genome.</title>
        <authorList>
            <person name="Chaturvedi A."/>
            <person name="Li X."/>
            <person name="Dhandapani V."/>
            <person name="Marshall H."/>
            <person name="Kissane S."/>
            <person name="Cuenca-Cambronero M."/>
            <person name="Asole G."/>
            <person name="Calvet F."/>
            <person name="Ruiz-Romero M."/>
            <person name="Marangio P."/>
            <person name="Guigo R."/>
            <person name="Rago D."/>
            <person name="Mirbahai L."/>
            <person name="Eastwood N."/>
            <person name="Colbourne J.K."/>
            <person name="Zhou J."/>
            <person name="Mallon E."/>
            <person name="Orsini L."/>
        </authorList>
    </citation>
    <scope>NUCLEOTIDE SEQUENCE [LARGE SCALE GENOMIC DNA]</scope>
    <source>
        <strain evidence="1">LRV0_1</strain>
    </source>
</reference>
<dbReference type="InterPro" id="IPR043128">
    <property type="entry name" value="Rev_trsase/Diguanyl_cyclase"/>
</dbReference>
<proteinExistence type="predicted"/>
<protein>
    <submittedName>
        <fullName evidence="1">Uncharacterized protein</fullName>
    </submittedName>
</protein>
<dbReference type="EMBL" id="JAOYFB010000065">
    <property type="protein sequence ID" value="KAK4045808.1"/>
    <property type="molecule type" value="Genomic_DNA"/>
</dbReference>
<evidence type="ECO:0000313" key="2">
    <source>
        <dbReference type="Proteomes" id="UP001234178"/>
    </source>
</evidence>
<gene>
    <name evidence="1" type="ORF">OUZ56_033810</name>
</gene>
<keyword evidence="2" id="KW-1185">Reference proteome</keyword>